<dbReference type="Proteomes" id="UP001163823">
    <property type="component" value="Chromosome 8"/>
</dbReference>
<dbReference type="Gene3D" id="2.60.110.10">
    <property type="entry name" value="Thaumatin"/>
    <property type="match status" value="1"/>
</dbReference>
<accession>A0AAD7LL32</accession>
<dbReference type="AlphaFoldDB" id="A0AAD7LL32"/>
<dbReference type="FunFam" id="2.60.110.10:FF:000002">
    <property type="entry name" value="Thaumatin-like protein 1a"/>
    <property type="match status" value="1"/>
</dbReference>
<proteinExistence type="inferred from homology"/>
<keyword evidence="6" id="KW-0732">Signal</keyword>
<dbReference type="SUPFAM" id="SSF49870">
    <property type="entry name" value="Osmotin, thaumatin-like protein"/>
    <property type="match status" value="1"/>
</dbReference>
<feature type="chain" id="PRO_5041998114" evidence="6">
    <location>
        <begin position="23"/>
        <end position="245"/>
    </location>
</feature>
<dbReference type="PIRSF" id="PIRSF002703">
    <property type="entry name" value="Thaumatin"/>
    <property type="match status" value="1"/>
</dbReference>
<dbReference type="InterPro" id="IPR001938">
    <property type="entry name" value="Thaumatin"/>
</dbReference>
<feature type="disulfide bond" evidence="5">
    <location>
        <begin position="31"/>
        <end position="242"/>
    </location>
</feature>
<feature type="disulfide bond" evidence="5">
    <location>
        <begin position="150"/>
        <end position="232"/>
    </location>
</feature>
<comment type="similarity">
    <text evidence="2">Belongs to the thaumatin family.</text>
</comment>
<dbReference type="PROSITE" id="PS00316">
    <property type="entry name" value="THAUMATIN_1"/>
    <property type="match status" value="1"/>
</dbReference>
<reference evidence="7" key="1">
    <citation type="journal article" date="2023" name="Science">
        <title>Elucidation of the pathway for biosynthesis of saponin adjuvants from the soapbark tree.</title>
        <authorList>
            <person name="Reed J."/>
            <person name="Orme A."/>
            <person name="El-Demerdash A."/>
            <person name="Owen C."/>
            <person name="Martin L.B.B."/>
            <person name="Misra R.C."/>
            <person name="Kikuchi S."/>
            <person name="Rejzek M."/>
            <person name="Martin A.C."/>
            <person name="Harkess A."/>
            <person name="Leebens-Mack J."/>
            <person name="Louveau T."/>
            <person name="Stephenson M.J."/>
            <person name="Osbourn A."/>
        </authorList>
    </citation>
    <scope>NUCLEOTIDE SEQUENCE</scope>
    <source>
        <strain evidence="7">S10</strain>
    </source>
</reference>
<dbReference type="CDD" id="cd09218">
    <property type="entry name" value="TLP-PA"/>
    <property type="match status" value="1"/>
</dbReference>
<dbReference type="PANTHER" id="PTHR31048">
    <property type="entry name" value="OS03G0233200 PROTEIN"/>
    <property type="match status" value="1"/>
</dbReference>
<evidence type="ECO:0000256" key="6">
    <source>
        <dbReference type="SAM" id="SignalP"/>
    </source>
</evidence>
<dbReference type="InterPro" id="IPR017949">
    <property type="entry name" value="Thaumatin_CS"/>
</dbReference>
<evidence type="ECO:0000256" key="3">
    <source>
        <dbReference type="ARBA" id="ARBA00022525"/>
    </source>
</evidence>
<dbReference type="KEGG" id="qsa:O6P43_020627"/>
<feature type="disulfide bond" evidence="5">
    <location>
        <begin position="192"/>
        <end position="202"/>
    </location>
</feature>
<keyword evidence="4 5" id="KW-1015">Disulfide bond</keyword>
<feature type="disulfide bond" evidence="5">
    <location>
        <begin position="79"/>
        <end position="90"/>
    </location>
</feature>
<comment type="caution">
    <text evidence="7">The sequence shown here is derived from an EMBL/GenBank/DDBJ whole genome shotgun (WGS) entry which is preliminary data.</text>
</comment>
<keyword evidence="3" id="KW-0964">Secreted</keyword>
<evidence type="ECO:0000256" key="5">
    <source>
        <dbReference type="PIRSR" id="PIRSR002703-1"/>
    </source>
</evidence>
<evidence type="ECO:0000256" key="1">
    <source>
        <dbReference type="ARBA" id="ARBA00004613"/>
    </source>
</evidence>
<evidence type="ECO:0000256" key="2">
    <source>
        <dbReference type="ARBA" id="ARBA00010607"/>
    </source>
</evidence>
<dbReference type="PROSITE" id="PS51367">
    <property type="entry name" value="THAUMATIN_2"/>
    <property type="match status" value="1"/>
</dbReference>
<dbReference type="SMART" id="SM00205">
    <property type="entry name" value="THN"/>
    <property type="match status" value="1"/>
</dbReference>
<dbReference type="InterPro" id="IPR037176">
    <property type="entry name" value="Osmotin/thaumatin-like_sf"/>
</dbReference>
<feature type="disulfide bond" evidence="5">
    <location>
        <begin position="95"/>
        <end position="101"/>
    </location>
</feature>
<gene>
    <name evidence="7" type="ORF">O6P43_020627</name>
</gene>
<feature type="disulfide bond" evidence="5">
    <location>
        <begin position="163"/>
        <end position="178"/>
    </location>
</feature>
<feature type="signal peptide" evidence="6">
    <location>
        <begin position="1"/>
        <end position="22"/>
    </location>
</feature>
<evidence type="ECO:0000313" key="8">
    <source>
        <dbReference type="Proteomes" id="UP001163823"/>
    </source>
</evidence>
<keyword evidence="8" id="KW-1185">Reference proteome</keyword>
<feature type="disulfide bond" evidence="5">
    <location>
        <begin position="182"/>
        <end position="191"/>
    </location>
</feature>
<feature type="disulfide bond" evidence="5">
    <location>
        <begin position="155"/>
        <end position="215"/>
    </location>
</feature>
<evidence type="ECO:0000313" key="7">
    <source>
        <dbReference type="EMBL" id="KAJ7960140.1"/>
    </source>
</evidence>
<comment type="subcellular location">
    <subcellularLocation>
        <location evidence="1">Secreted</location>
    </subcellularLocation>
</comment>
<dbReference type="Pfam" id="PF00314">
    <property type="entry name" value="Thaumatin"/>
    <property type="match status" value="1"/>
</dbReference>
<dbReference type="PRINTS" id="PR00347">
    <property type="entry name" value="THAUMATIN"/>
</dbReference>
<evidence type="ECO:0000256" key="4">
    <source>
        <dbReference type="ARBA" id="ARBA00023157"/>
    </source>
</evidence>
<name>A0AAD7LL32_QUISA</name>
<organism evidence="7 8">
    <name type="scientific">Quillaja saponaria</name>
    <name type="common">Soap bark tree</name>
    <dbReference type="NCBI Taxonomy" id="32244"/>
    <lineage>
        <taxon>Eukaryota</taxon>
        <taxon>Viridiplantae</taxon>
        <taxon>Streptophyta</taxon>
        <taxon>Embryophyta</taxon>
        <taxon>Tracheophyta</taxon>
        <taxon>Spermatophyta</taxon>
        <taxon>Magnoliopsida</taxon>
        <taxon>eudicotyledons</taxon>
        <taxon>Gunneridae</taxon>
        <taxon>Pentapetalae</taxon>
        <taxon>rosids</taxon>
        <taxon>fabids</taxon>
        <taxon>Fabales</taxon>
        <taxon>Quillajaceae</taxon>
        <taxon>Quillaja</taxon>
    </lineage>
</organism>
<sequence>MPTTSNVFFFLCILISISSTDGVQLIIVNNCKQSIWPGILGTAGHPTPKDGGFHLYSGEQVVMEVPERWSGRIWGRQGCCFDEQTGKGSCQTGDCDGFLQCRGIGGVPPTTVVEMTLGTSKSALHYYDVSLVDGFNLPVSMKPVGGGVGCGVAACEADLNVCCPSNLVVKRQASVVGCKSACLAARSDRYCCTGDFANPTSCKPTVFAHLFKSICARAYNYAYDDSRGLKTCRAPRYVITFCPPN</sequence>
<dbReference type="EMBL" id="JARAOO010000008">
    <property type="protein sequence ID" value="KAJ7960140.1"/>
    <property type="molecule type" value="Genomic_DNA"/>
</dbReference>
<dbReference type="GO" id="GO:0005576">
    <property type="term" value="C:extracellular region"/>
    <property type="evidence" value="ECO:0007669"/>
    <property type="project" value="UniProtKB-SubCell"/>
</dbReference>
<protein>
    <submittedName>
        <fullName evidence="7">Thaumatin-like protein</fullName>
    </submittedName>
</protein>